<dbReference type="Gene3D" id="3.30.70.60">
    <property type="match status" value="1"/>
</dbReference>
<name>A0A1B1RXH9_9BACL</name>
<accession>A0A1B1RXH9</accession>
<dbReference type="InterPro" id="IPR014717">
    <property type="entry name" value="Transl_elong_EF1B/ribsomal_bS6"/>
</dbReference>
<protein>
    <submittedName>
        <fullName evidence="1">Pilus assembly protein PilO</fullName>
    </submittedName>
</protein>
<sequence>MSSLTKRQKEIALVALAVLLLLGSAAYSYFSLYTPAKEARLQSEQLLTSEKEVLMALEAQQKAAPPTEKISVGDLQQQVSVEPLTDLILLQIEQAELISQTFVTSVNFTEAPLTLLQPVEGMENLQEIVAAVEFNARDYNGIATFIDEIEQMERIMVVDTIDFTANPELTKADQLNEPLLVSVSFSAFYRPDLVGLADDLLKVDSPAPAKKVNPLPQNDGTNLVMPEVIAPETTQEEIEILTTDPETDVKVDVTVEEDAETVDR</sequence>
<dbReference type="AlphaFoldDB" id="A0A1B1RXH9"/>
<reference evidence="1" key="1">
    <citation type="submission" date="2016-10" db="EMBL/GenBank/DDBJ databases">
        <authorList>
            <person name="See-Too W.S."/>
        </authorList>
    </citation>
    <scope>NUCLEOTIDE SEQUENCE</scope>
    <source>
        <strain evidence="1">L10.15</strain>
    </source>
</reference>
<dbReference type="STRING" id="1302659.I858_000935"/>
<organism evidence="1 2">
    <name type="scientific">Planococcus versutus</name>
    <dbReference type="NCBI Taxonomy" id="1302659"/>
    <lineage>
        <taxon>Bacteria</taxon>
        <taxon>Bacillati</taxon>
        <taxon>Bacillota</taxon>
        <taxon>Bacilli</taxon>
        <taxon>Bacillales</taxon>
        <taxon>Caryophanaceae</taxon>
        <taxon>Planococcus</taxon>
    </lineage>
</organism>
<dbReference type="Proteomes" id="UP000053354">
    <property type="component" value="Chromosome"/>
</dbReference>
<dbReference type="EMBL" id="CP016540">
    <property type="protein sequence ID" value="ANU25642.1"/>
    <property type="molecule type" value="Genomic_DNA"/>
</dbReference>
<dbReference type="OrthoDB" id="2427034at2"/>
<dbReference type="RefSeq" id="WP_065524219.1">
    <property type="nucleotide sequence ID" value="NZ_CP016540.2"/>
</dbReference>
<dbReference type="KEGG" id="pll:I858_000935"/>
<gene>
    <name evidence="1" type="ORF">I858_000935</name>
</gene>
<evidence type="ECO:0000313" key="2">
    <source>
        <dbReference type="Proteomes" id="UP000053354"/>
    </source>
</evidence>
<evidence type="ECO:0000313" key="1">
    <source>
        <dbReference type="EMBL" id="ANU25642.1"/>
    </source>
</evidence>
<proteinExistence type="predicted"/>
<keyword evidence="2" id="KW-1185">Reference proteome</keyword>